<evidence type="ECO:0000256" key="3">
    <source>
        <dbReference type="SAM" id="Coils"/>
    </source>
</evidence>
<evidence type="ECO:0000256" key="1">
    <source>
        <dbReference type="ARBA" id="ARBA00004196"/>
    </source>
</evidence>
<feature type="coiled-coil region" evidence="3">
    <location>
        <begin position="144"/>
        <end position="211"/>
    </location>
</feature>
<dbReference type="Gene3D" id="2.40.50.100">
    <property type="match status" value="2"/>
</dbReference>
<keyword evidence="2 3" id="KW-0175">Coiled coil</keyword>
<keyword evidence="7" id="KW-1185">Reference proteome</keyword>
<dbReference type="EMBL" id="CP035033">
    <property type="protein sequence ID" value="QAB14209.1"/>
    <property type="molecule type" value="Genomic_DNA"/>
</dbReference>
<dbReference type="PANTHER" id="PTHR32347:SF29">
    <property type="entry name" value="UPF0194 MEMBRANE PROTEIN YBHG"/>
    <property type="match status" value="1"/>
</dbReference>
<dbReference type="GO" id="GO:0042597">
    <property type="term" value="C:periplasmic space"/>
    <property type="evidence" value="ECO:0007669"/>
    <property type="project" value="UniProtKB-SubCell"/>
</dbReference>
<dbReference type="Pfam" id="PF25990">
    <property type="entry name" value="Beta-barrel_YknX"/>
    <property type="match status" value="1"/>
</dbReference>
<dbReference type="InterPro" id="IPR058636">
    <property type="entry name" value="Beta-barrel_YknX"/>
</dbReference>
<dbReference type="Gene3D" id="2.40.30.170">
    <property type="match status" value="1"/>
</dbReference>
<accession>A0A451G427</accession>
<dbReference type="Proteomes" id="UP000285478">
    <property type="component" value="Chromosome"/>
</dbReference>
<evidence type="ECO:0000256" key="2">
    <source>
        <dbReference type="ARBA" id="ARBA00023054"/>
    </source>
</evidence>
<protein>
    <submittedName>
        <fullName evidence="6">HlyD family efflux transporter periplasmic adaptor subunit</fullName>
    </submittedName>
</protein>
<gene>
    <name evidence="6" type="ORF">EPV75_00225</name>
</gene>
<dbReference type="Pfam" id="PF25881">
    <property type="entry name" value="HH_YBHG"/>
    <property type="match status" value="1"/>
</dbReference>
<feature type="domain" description="YbhG-like alpha-helical hairpin" evidence="4">
    <location>
        <begin position="79"/>
        <end position="207"/>
    </location>
</feature>
<evidence type="ECO:0000259" key="4">
    <source>
        <dbReference type="Pfam" id="PF25881"/>
    </source>
</evidence>
<proteinExistence type="predicted"/>
<dbReference type="AlphaFoldDB" id="A0A451G427"/>
<evidence type="ECO:0000313" key="7">
    <source>
        <dbReference type="Proteomes" id="UP000285478"/>
    </source>
</evidence>
<sequence length="350" mass="38882">MTNMKKRILLGVVILVILSVSGWYFLQKPAAQTPGQLTLYGNVDLRQVNLAFQVTGQIERMQVTEGTHVKPGQELACVDQTRYQAKLELAQANVAALQAHLDKLIAGNRPQEIAQAKNTYLATQSEAKQAYKTYERLKALLPKKLASQEDVDNAEAKAKALRHQEKATYEAWQVAILGARDEDIAQVRAQIAQAKAEVKLAEKNLTDTQLLSPIDGIVRDRVLEPGDLAQPQQTVMTLALNSPKWVRAYVSETALGQLKLGQPARVRTDSYPDKDYSGWIGYISPTAEFTPKTVQTEELRTQLVYQVRVFTCDPDSELRLGMPATVSLDLHTRPLKNPQCDAPSDHLADN</sequence>
<comment type="subcellular location">
    <subcellularLocation>
        <location evidence="1">Cell envelope</location>
    </subcellularLocation>
</comment>
<evidence type="ECO:0000313" key="6">
    <source>
        <dbReference type="EMBL" id="QAB14209.1"/>
    </source>
</evidence>
<reference evidence="6 7" key="1">
    <citation type="journal article" date="2018" name="Environ. Microbiol.">
        <title>Genomes of ubiquitous marine and hypersaline Hydrogenovibrio, Thiomicrorhabdus and Thiomicrospira spp. encode a diversity of mechanisms to sustain chemolithoautotrophy in heterogeneous environments.</title>
        <authorList>
            <person name="Scott K.M."/>
            <person name="Williams J."/>
            <person name="Porter C.M.B."/>
            <person name="Russel S."/>
            <person name="Harmer T.L."/>
            <person name="Paul J.H."/>
            <person name="Antonen K.M."/>
            <person name="Bridges M.K."/>
            <person name="Camper G.J."/>
            <person name="Campla C.K."/>
            <person name="Casella L.G."/>
            <person name="Chase E."/>
            <person name="Conrad J.W."/>
            <person name="Cruz M.C."/>
            <person name="Dunlap D.S."/>
            <person name="Duran L."/>
            <person name="Fahsbender E.M."/>
            <person name="Goldsmith D.B."/>
            <person name="Keeley R.F."/>
            <person name="Kondoff M.R."/>
            <person name="Kussy B.I."/>
            <person name="Lane M.K."/>
            <person name="Lawler S."/>
            <person name="Leigh B.A."/>
            <person name="Lewis C."/>
            <person name="Lostal L.M."/>
            <person name="Marking D."/>
            <person name="Mancera P.A."/>
            <person name="McClenthan E.C."/>
            <person name="McIntyre E.A."/>
            <person name="Mine J.A."/>
            <person name="Modi S."/>
            <person name="Moore B.D."/>
            <person name="Morgan W.A."/>
            <person name="Nelson K.M."/>
            <person name="Nguyen K.N."/>
            <person name="Ogburn N."/>
            <person name="Parrino D.G."/>
            <person name="Pedapudi A.D."/>
            <person name="Pelham R.P."/>
            <person name="Preece A.M."/>
            <person name="Rampersad E.A."/>
            <person name="Richardson J.C."/>
            <person name="Rodgers C.M."/>
            <person name="Schaffer B.L."/>
            <person name="Sheridan N.E."/>
            <person name="Solone M.R."/>
            <person name="Staley Z.R."/>
            <person name="Tabuchi M."/>
            <person name="Waide R.J."/>
            <person name="Wanjugi P.W."/>
            <person name="Young S."/>
            <person name="Clum A."/>
            <person name="Daum C."/>
            <person name="Huntemann M."/>
            <person name="Ivanova N."/>
            <person name="Kyrpides N."/>
            <person name="Mikhailova N."/>
            <person name="Palaniappan K."/>
            <person name="Pillay M."/>
            <person name="Reddy T.B.K."/>
            <person name="Shapiro N."/>
            <person name="Stamatis D."/>
            <person name="Varghese N."/>
            <person name="Woyke T."/>
            <person name="Boden R."/>
            <person name="Freyermuth S.K."/>
            <person name="Kerfeld C.A."/>
        </authorList>
    </citation>
    <scope>NUCLEOTIDE SEQUENCE [LARGE SCALE GENOMIC DNA]</scope>
    <source>
        <strain evidence="6 7">JR-2</strain>
    </source>
</reference>
<dbReference type="KEGG" id="htr:EPV75_00225"/>
<dbReference type="InterPro" id="IPR050465">
    <property type="entry name" value="UPF0194_transport"/>
</dbReference>
<dbReference type="PANTHER" id="PTHR32347">
    <property type="entry name" value="EFFLUX SYSTEM COMPONENT YKNX-RELATED"/>
    <property type="match status" value="1"/>
</dbReference>
<name>A0A451G427_9GAMM</name>
<organism evidence="6 7">
    <name type="scientific">Hydrogenovibrio thermophilus</name>
    <dbReference type="NCBI Taxonomy" id="265883"/>
    <lineage>
        <taxon>Bacteria</taxon>
        <taxon>Pseudomonadati</taxon>
        <taxon>Pseudomonadota</taxon>
        <taxon>Gammaproteobacteria</taxon>
        <taxon>Thiotrichales</taxon>
        <taxon>Piscirickettsiaceae</taxon>
        <taxon>Hydrogenovibrio</taxon>
    </lineage>
</organism>
<dbReference type="InterPro" id="IPR059052">
    <property type="entry name" value="HH_YbhG-like"/>
</dbReference>
<dbReference type="SUPFAM" id="SSF111369">
    <property type="entry name" value="HlyD-like secretion proteins"/>
    <property type="match status" value="1"/>
</dbReference>
<evidence type="ECO:0000259" key="5">
    <source>
        <dbReference type="Pfam" id="PF25990"/>
    </source>
</evidence>
<feature type="domain" description="YknX-like beta-barrel" evidence="5">
    <location>
        <begin position="246"/>
        <end position="326"/>
    </location>
</feature>